<evidence type="ECO:0000313" key="1">
    <source>
        <dbReference type="EMBL" id="QJA72697.1"/>
    </source>
</evidence>
<gene>
    <name evidence="1" type="ORF">MM415A02643_0015</name>
</gene>
<dbReference type="AlphaFoldDB" id="A0A6M3JVQ3"/>
<accession>A0A6M3JVQ3</accession>
<protein>
    <submittedName>
        <fullName evidence="1">Uncharacterized protein</fullName>
    </submittedName>
</protein>
<reference evidence="1" key="1">
    <citation type="submission" date="2020-03" db="EMBL/GenBank/DDBJ databases">
        <title>The deep terrestrial virosphere.</title>
        <authorList>
            <person name="Holmfeldt K."/>
            <person name="Nilsson E."/>
            <person name="Simone D."/>
            <person name="Lopez-Fernandez M."/>
            <person name="Wu X."/>
            <person name="de Brujin I."/>
            <person name="Lundin D."/>
            <person name="Andersson A."/>
            <person name="Bertilsson S."/>
            <person name="Dopson M."/>
        </authorList>
    </citation>
    <scope>NUCLEOTIDE SEQUENCE</scope>
    <source>
        <strain evidence="1">MM415A02643</strain>
    </source>
</reference>
<organism evidence="1">
    <name type="scientific">viral metagenome</name>
    <dbReference type="NCBI Taxonomy" id="1070528"/>
    <lineage>
        <taxon>unclassified sequences</taxon>
        <taxon>metagenomes</taxon>
        <taxon>organismal metagenomes</taxon>
    </lineage>
</organism>
<proteinExistence type="predicted"/>
<dbReference type="EMBL" id="MT141971">
    <property type="protein sequence ID" value="QJA72697.1"/>
    <property type="molecule type" value="Genomic_DNA"/>
</dbReference>
<name>A0A6M3JVQ3_9ZZZZ</name>
<sequence length="76" mass="8929">MPDKVGLSQYVEETATKYGANPDMVREIFWVAFRAYIYREILRHKGDVHRGEHDDQVLARKGYPLILIPTDLWIEP</sequence>